<comment type="subcellular location">
    <subcellularLocation>
        <location evidence="1 7">Cell outer membrane</location>
    </subcellularLocation>
</comment>
<keyword evidence="5 7" id="KW-0472">Membrane</keyword>
<gene>
    <name evidence="11" type="ordered locus">Hbal_2620</name>
</gene>
<dbReference type="Gene3D" id="2.40.170.20">
    <property type="entry name" value="TonB-dependent receptor, beta-barrel domain"/>
    <property type="match status" value="1"/>
</dbReference>
<evidence type="ECO:0000256" key="7">
    <source>
        <dbReference type="RuleBase" id="RU003357"/>
    </source>
</evidence>
<sequence>MFWKSPRRVANCFATCAVGLFLLSTPLAQAQDTHTVYSFNIDAQTLGTALDGIVEKTGAQLFYPNELSSVQNSQAVIGSYTLDEALKLLLEGTNYKRGVTQSGVIYVLNAPKESQASNVQPAPLSSQLSPQTIPTPNYSEEEVPPTITTLETVTVTRYRQSLEKALYNKRQAISQLESIIAEDMGKFPDSNLAESIQRVPGVAISREGGEGRQITLRGLGPSFTRTTLNGMEVPASTDGLDSSGGLNTGRAFDFNVFASDLFSRVDVHKTTSASMEEGGIAGTVALFSPKPMDNHPSNLVIASNARYNNLTGQIDPSLFGLWNGTYKDDKLGFLLSASYSDRSVRQEGFGTVRWTTPIIDGSGPFPSEQDVEVIGTPSVSDCADSSETIVSPINCLWFPRLPRPDFFGNSQTRSGLTGSFQYHPNDQTKLTIDTLMSSLINRRNNYNFFEFFLSSFNEVQPTSIQIADNGKQVEAASFDNVESFVESRKQDSDTEFFQLVANIQHRFTDSLSIDALIGSATSNSHREEYRYYMRSIPHSYSFDFSDNANVPDVSYGYDFNDASNFSLIDGRLSSSDVLRNNTTARIDATLDLDILRIKSGLSYNKRTTEYQVAYISDFPDQDSASGFTQAFPYNRYGFKFDGPLFPFTVANIDKINAVLLTSPFVKNYAQSWQTHENTLAAFLELQAALDLNGMPLRVNSGARIVETRVKSEGFTQSQQVMSRNSYTNLLPSASLSLDTSDNWTLRASYARNMTRPSFNFLNPGNPAFGYNTGTVVTGNPYLLPSISADIDFSVEWYPGSESLVSFNIFNKEIKSLIEISESRQLIDPIYYSTIEADPEYDPNVTVDFRTVPYLHITPSNEEGGTLRGIEVIYQQPFSILPSPFDNFGATANYTYVKADNKITGLSENSYNFTLYYEEPQFGGRISINTRDDYIIRLPGENGNLAEGKNGQTQVDVSAFYNLNDKLKLTFEIVNLTDEYERIYGTGDGTLNLPREYNHTGAQYLLGLRIIL</sequence>
<evidence type="ECO:0000256" key="2">
    <source>
        <dbReference type="ARBA" id="ARBA00022448"/>
    </source>
</evidence>
<feature type="region of interest" description="Disordered" evidence="8">
    <location>
        <begin position="117"/>
        <end position="142"/>
    </location>
</feature>
<dbReference type="EMBL" id="CP001678">
    <property type="protein sequence ID" value="ACT60295.1"/>
    <property type="molecule type" value="Genomic_DNA"/>
</dbReference>
<accession>C6XPN0</accession>
<evidence type="ECO:0000256" key="1">
    <source>
        <dbReference type="ARBA" id="ARBA00004442"/>
    </source>
</evidence>
<dbReference type="eggNOG" id="COG1629">
    <property type="taxonomic scope" value="Bacteria"/>
</dbReference>
<dbReference type="Pfam" id="PF07715">
    <property type="entry name" value="Plug"/>
    <property type="match status" value="1"/>
</dbReference>
<evidence type="ECO:0000313" key="12">
    <source>
        <dbReference type="Proteomes" id="UP000002745"/>
    </source>
</evidence>
<dbReference type="eggNOG" id="COG4771">
    <property type="taxonomic scope" value="Bacteria"/>
</dbReference>
<dbReference type="PANTHER" id="PTHR40980:SF3">
    <property type="entry name" value="TONB-DEPENDENT RECEPTOR-LIKE BETA-BARREL DOMAIN-CONTAINING PROTEIN"/>
    <property type="match status" value="1"/>
</dbReference>
<dbReference type="NCBIfam" id="TIGR01782">
    <property type="entry name" value="TonB-Xanth-Caul"/>
    <property type="match status" value="1"/>
</dbReference>
<dbReference type="InterPro" id="IPR037066">
    <property type="entry name" value="Plug_dom_sf"/>
</dbReference>
<dbReference type="InterPro" id="IPR036942">
    <property type="entry name" value="Beta-barrel_TonB_sf"/>
</dbReference>
<reference evidence="12" key="1">
    <citation type="journal article" date="2011" name="J. Bacteriol.">
        <title>Genome sequences of eight morphologically diverse alphaproteobacteria.</title>
        <authorList>
            <consortium name="US DOE Joint Genome Institute"/>
            <person name="Brown P.J."/>
            <person name="Kysela D.T."/>
            <person name="Buechlein A."/>
            <person name="Hemmerich C."/>
            <person name="Brun Y.V."/>
        </authorList>
    </citation>
    <scope>NUCLEOTIDE SEQUENCE [LARGE SCALE GENOMIC DNA]</scope>
    <source>
        <strain evidence="12">ATCC 49814 / DSM 5838 / IFAM 1418</strain>
    </source>
</reference>
<proteinExistence type="inferred from homology"/>
<dbReference type="SUPFAM" id="SSF56935">
    <property type="entry name" value="Porins"/>
    <property type="match status" value="1"/>
</dbReference>
<dbReference type="STRING" id="582402.Hbal_2620"/>
<dbReference type="Pfam" id="PF00593">
    <property type="entry name" value="TonB_dep_Rec_b-barrel"/>
    <property type="match status" value="1"/>
</dbReference>
<keyword evidence="12" id="KW-1185">Reference proteome</keyword>
<feature type="chain" id="PRO_5002971587" evidence="9">
    <location>
        <begin position="31"/>
        <end position="1011"/>
    </location>
</feature>
<feature type="domain" description="Secretin/TonB short N-terminal" evidence="10">
    <location>
        <begin position="59"/>
        <end position="110"/>
    </location>
</feature>
<dbReference type="InterPro" id="IPR000531">
    <property type="entry name" value="Beta-barrel_TonB"/>
</dbReference>
<feature type="compositionally biased region" description="Polar residues" evidence="8">
    <location>
        <begin position="117"/>
        <end position="138"/>
    </location>
</feature>
<dbReference type="RefSeq" id="WP_015828445.1">
    <property type="nucleotide sequence ID" value="NC_012982.1"/>
</dbReference>
<evidence type="ECO:0000256" key="5">
    <source>
        <dbReference type="ARBA" id="ARBA00023136"/>
    </source>
</evidence>
<comment type="similarity">
    <text evidence="7">Belongs to the TonB-dependent receptor family.</text>
</comment>
<keyword evidence="3" id="KW-0410">Iron transport</keyword>
<keyword evidence="4" id="KW-0408">Iron</keyword>
<dbReference type="KEGG" id="hba:Hbal_2620"/>
<evidence type="ECO:0000256" key="9">
    <source>
        <dbReference type="SAM" id="SignalP"/>
    </source>
</evidence>
<dbReference type="HOGENOM" id="CLU_006935_2_0_5"/>
<evidence type="ECO:0000313" key="11">
    <source>
        <dbReference type="EMBL" id="ACT60295.1"/>
    </source>
</evidence>
<dbReference type="AlphaFoldDB" id="C6XPN0"/>
<dbReference type="OrthoDB" id="9796221at2"/>
<dbReference type="CDD" id="cd01347">
    <property type="entry name" value="ligand_gated_channel"/>
    <property type="match status" value="1"/>
</dbReference>
<dbReference type="InterPro" id="IPR010104">
    <property type="entry name" value="TonB_rcpt_bac"/>
</dbReference>
<evidence type="ECO:0000256" key="3">
    <source>
        <dbReference type="ARBA" id="ARBA00022496"/>
    </source>
</evidence>
<evidence type="ECO:0000256" key="4">
    <source>
        <dbReference type="ARBA" id="ARBA00023004"/>
    </source>
</evidence>
<keyword evidence="3" id="KW-0406">Ion transport</keyword>
<keyword evidence="7" id="KW-0798">TonB box</keyword>
<dbReference type="Gene3D" id="3.55.50.30">
    <property type="match status" value="1"/>
</dbReference>
<dbReference type="GO" id="GO:0009279">
    <property type="term" value="C:cell outer membrane"/>
    <property type="evidence" value="ECO:0007669"/>
    <property type="project" value="UniProtKB-SubCell"/>
</dbReference>
<dbReference type="InterPro" id="IPR012910">
    <property type="entry name" value="Plug_dom"/>
</dbReference>
<protein>
    <submittedName>
        <fullName evidence="11">TonB-dependent receptor</fullName>
    </submittedName>
</protein>
<keyword evidence="2" id="KW-0813">Transport</keyword>
<keyword evidence="9" id="KW-0732">Signal</keyword>
<dbReference type="SMART" id="SM00965">
    <property type="entry name" value="STN"/>
    <property type="match status" value="1"/>
</dbReference>
<dbReference type="GO" id="GO:0006826">
    <property type="term" value="P:iron ion transport"/>
    <property type="evidence" value="ECO:0007669"/>
    <property type="project" value="UniProtKB-KW"/>
</dbReference>
<keyword evidence="11" id="KW-0675">Receptor</keyword>
<name>C6XPN0_HIRBI</name>
<evidence type="ECO:0000256" key="6">
    <source>
        <dbReference type="ARBA" id="ARBA00023237"/>
    </source>
</evidence>
<dbReference type="PANTHER" id="PTHR40980">
    <property type="entry name" value="PLUG DOMAIN-CONTAINING PROTEIN"/>
    <property type="match status" value="1"/>
</dbReference>
<evidence type="ECO:0000259" key="10">
    <source>
        <dbReference type="SMART" id="SM00965"/>
    </source>
</evidence>
<dbReference type="InterPro" id="IPR011662">
    <property type="entry name" value="Secretin/TonB_short_N"/>
</dbReference>
<keyword evidence="6" id="KW-0998">Cell outer membrane</keyword>
<organism evidence="11 12">
    <name type="scientific">Hirschia baltica (strain ATCC 49814 / DSM 5838 / IFAM 1418)</name>
    <dbReference type="NCBI Taxonomy" id="582402"/>
    <lineage>
        <taxon>Bacteria</taxon>
        <taxon>Pseudomonadati</taxon>
        <taxon>Pseudomonadota</taxon>
        <taxon>Alphaproteobacteria</taxon>
        <taxon>Hyphomonadales</taxon>
        <taxon>Hyphomonadaceae</taxon>
        <taxon>Hirschia</taxon>
    </lineage>
</organism>
<dbReference type="Proteomes" id="UP000002745">
    <property type="component" value="Chromosome"/>
</dbReference>
<evidence type="ECO:0000256" key="8">
    <source>
        <dbReference type="SAM" id="MobiDB-lite"/>
    </source>
</evidence>
<feature type="signal peptide" evidence="9">
    <location>
        <begin position="1"/>
        <end position="30"/>
    </location>
</feature>
<dbReference type="Gene3D" id="2.170.130.10">
    <property type="entry name" value="TonB-dependent receptor, plug domain"/>
    <property type="match status" value="1"/>
</dbReference>